<protein>
    <submittedName>
        <fullName evidence="1">Uncharacterized protein</fullName>
    </submittedName>
</protein>
<reference evidence="1 2" key="1">
    <citation type="journal article" date="2020" name="Nature">
        <title>Six reference-quality genomes reveal evolution of bat adaptations.</title>
        <authorList>
            <person name="Jebb D."/>
            <person name="Huang Z."/>
            <person name="Pippel M."/>
            <person name="Hughes G.M."/>
            <person name="Lavrichenko K."/>
            <person name="Devanna P."/>
            <person name="Winkler S."/>
            <person name="Jermiin L.S."/>
            <person name="Skirmuntt E.C."/>
            <person name="Katzourakis A."/>
            <person name="Burkitt-Gray L."/>
            <person name="Ray D.A."/>
            <person name="Sullivan K.A.M."/>
            <person name="Roscito J.G."/>
            <person name="Kirilenko B.M."/>
            <person name="Davalos L.M."/>
            <person name="Corthals A.P."/>
            <person name="Power M.L."/>
            <person name="Jones G."/>
            <person name="Ransome R.D."/>
            <person name="Dechmann D.K.N."/>
            <person name="Locatelli A.G."/>
            <person name="Puechmaille S.J."/>
            <person name="Fedrigo O."/>
            <person name="Jarvis E.D."/>
            <person name="Hiller M."/>
            <person name="Vernes S.C."/>
            <person name="Myers E.W."/>
            <person name="Teeling E.C."/>
        </authorList>
    </citation>
    <scope>NUCLEOTIDE SEQUENCE [LARGE SCALE GENOMIC DNA]</scope>
    <source>
        <strain evidence="1">MPipKuh1</strain>
        <tissue evidence="1">Flight muscle</tissue>
    </source>
</reference>
<sequence>MRRRGQHNTSPDWQRGFSGSHFETGFPSFHSTCPCHEILSLYISGWSQCLSTHCCCCQGASRVQPRKYPSSEALQKVNSYQSRHEAPVQVQESPRKFVTLVAPLISKCPQKYDLQYTKCPCPWLPTDHRLYQMNLLSRQYHAVRALCRYQFLACQFWYPPDKVLCLLQKRVVSMHPPRLGQMGAMVDGSSQAWGHVGNQTGKS</sequence>
<gene>
    <name evidence="1" type="ORF">mPipKuh1_009493</name>
</gene>
<evidence type="ECO:0000313" key="1">
    <source>
        <dbReference type="EMBL" id="KAF6374270.1"/>
    </source>
</evidence>
<evidence type="ECO:0000313" key="2">
    <source>
        <dbReference type="Proteomes" id="UP000558488"/>
    </source>
</evidence>
<dbReference type="AlphaFoldDB" id="A0A7J7ZKM5"/>
<comment type="caution">
    <text evidence="1">The sequence shown here is derived from an EMBL/GenBank/DDBJ whole genome shotgun (WGS) entry which is preliminary data.</text>
</comment>
<proteinExistence type="predicted"/>
<organism evidence="1 2">
    <name type="scientific">Pipistrellus kuhlii</name>
    <name type="common">Kuhl's pipistrelle</name>
    <dbReference type="NCBI Taxonomy" id="59472"/>
    <lineage>
        <taxon>Eukaryota</taxon>
        <taxon>Metazoa</taxon>
        <taxon>Chordata</taxon>
        <taxon>Craniata</taxon>
        <taxon>Vertebrata</taxon>
        <taxon>Euteleostomi</taxon>
        <taxon>Mammalia</taxon>
        <taxon>Eutheria</taxon>
        <taxon>Laurasiatheria</taxon>
        <taxon>Chiroptera</taxon>
        <taxon>Yangochiroptera</taxon>
        <taxon>Vespertilionidae</taxon>
        <taxon>Pipistrellus</taxon>
    </lineage>
</organism>
<keyword evidence="2" id="KW-1185">Reference proteome</keyword>
<name>A0A7J7ZKM5_PIPKU</name>
<dbReference type="EMBL" id="JACAGB010000003">
    <property type="protein sequence ID" value="KAF6374270.1"/>
    <property type="molecule type" value="Genomic_DNA"/>
</dbReference>
<accession>A0A7J7ZKM5</accession>
<dbReference type="Proteomes" id="UP000558488">
    <property type="component" value="Unassembled WGS sequence"/>
</dbReference>